<dbReference type="InterPro" id="IPR041075">
    <property type="entry name" value="NOD1/2_WH"/>
</dbReference>
<evidence type="ECO:0000256" key="4">
    <source>
        <dbReference type="ARBA" id="ARBA00022737"/>
    </source>
</evidence>
<dbReference type="InterPro" id="IPR041267">
    <property type="entry name" value="NLRP_HD2"/>
</dbReference>
<dbReference type="GeneTree" id="ENSGT01150000286915"/>
<dbReference type="SUPFAM" id="SSF52540">
    <property type="entry name" value="P-loop containing nucleoside triphosphate hydrolases"/>
    <property type="match status" value="1"/>
</dbReference>
<protein>
    <recommendedName>
        <fullName evidence="8">NACHT domain-containing protein</fullName>
    </recommendedName>
</protein>
<dbReference type="Pfam" id="PF05729">
    <property type="entry name" value="NACHT"/>
    <property type="match status" value="1"/>
</dbReference>
<dbReference type="OMA" id="SGCSMDI"/>
<reference evidence="10" key="1">
    <citation type="submission" date="2012-01" db="EMBL/GenBank/DDBJ databases">
        <title>The Genome Sequence of Oreochromis niloticus (Nile Tilapia).</title>
        <authorList>
            <consortium name="Broad Institute Genome Assembly Team"/>
            <consortium name="Broad Institute Sequencing Platform"/>
            <person name="Di Palma F."/>
            <person name="Johnson J."/>
            <person name="Lander E.S."/>
            <person name="Lindblad-Toh K."/>
        </authorList>
    </citation>
    <scope>NUCLEOTIDE SEQUENCE [LARGE SCALE GENOMIC DNA]</scope>
</reference>
<dbReference type="Gene3D" id="3.80.10.10">
    <property type="entry name" value="Ribonuclease Inhibitor"/>
    <property type="match status" value="1"/>
</dbReference>
<keyword evidence="5" id="KW-0547">Nucleotide-binding</keyword>
<feature type="domain" description="NACHT" evidence="8">
    <location>
        <begin position="315"/>
        <end position="449"/>
    </location>
</feature>
<proteinExistence type="predicted"/>
<accession>A0A669EYD1</accession>
<evidence type="ECO:0000256" key="7">
    <source>
        <dbReference type="SAM" id="MobiDB-lite"/>
    </source>
</evidence>
<organism evidence="9 10">
    <name type="scientific">Oreochromis niloticus</name>
    <name type="common">Nile tilapia</name>
    <name type="synonym">Tilapia nilotica</name>
    <dbReference type="NCBI Taxonomy" id="8128"/>
    <lineage>
        <taxon>Eukaryota</taxon>
        <taxon>Metazoa</taxon>
        <taxon>Chordata</taxon>
        <taxon>Craniata</taxon>
        <taxon>Vertebrata</taxon>
        <taxon>Euteleostomi</taxon>
        <taxon>Actinopterygii</taxon>
        <taxon>Neopterygii</taxon>
        <taxon>Teleostei</taxon>
        <taxon>Neoteleostei</taxon>
        <taxon>Acanthomorphata</taxon>
        <taxon>Ovalentaria</taxon>
        <taxon>Cichlomorphae</taxon>
        <taxon>Cichliformes</taxon>
        <taxon>Cichlidae</taxon>
        <taxon>African cichlids</taxon>
        <taxon>Pseudocrenilabrinae</taxon>
        <taxon>Oreochromini</taxon>
        <taxon>Oreochromis</taxon>
    </lineage>
</organism>
<evidence type="ECO:0000259" key="8">
    <source>
        <dbReference type="PROSITE" id="PS50837"/>
    </source>
</evidence>
<dbReference type="InterPro" id="IPR032675">
    <property type="entry name" value="LRR_dom_sf"/>
</dbReference>
<dbReference type="FunFam" id="3.40.50.300:FF:001524">
    <property type="entry name" value="Si:dkey-126g1.7"/>
    <property type="match status" value="1"/>
</dbReference>
<evidence type="ECO:0000256" key="2">
    <source>
        <dbReference type="ARBA" id="ARBA00022490"/>
    </source>
</evidence>
<dbReference type="PROSITE" id="PS50837">
    <property type="entry name" value="NACHT"/>
    <property type="match status" value="1"/>
</dbReference>
<dbReference type="Gene3D" id="3.40.50.300">
    <property type="entry name" value="P-loop containing nucleotide triphosphate hydrolases"/>
    <property type="match status" value="1"/>
</dbReference>
<evidence type="ECO:0000313" key="9">
    <source>
        <dbReference type="Ensembl" id="ENSONIP00000078120.1"/>
    </source>
</evidence>
<dbReference type="Pfam" id="PF17779">
    <property type="entry name" value="WHD_NOD2"/>
    <property type="match status" value="1"/>
</dbReference>
<dbReference type="GO" id="GO:0005737">
    <property type="term" value="C:cytoplasm"/>
    <property type="evidence" value="ECO:0007669"/>
    <property type="project" value="UniProtKB-SubCell"/>
</dbReference>
<evidence type="ECO:0000256" key="1">
    <source>
        <dbReference type="ARBA" id="ARBA00004496"/>
    </source>
</evidence>
<keyword evidence="2" id="KW-0963">Cytoplasm</keyword>
<dbReference type="SMART" id="SM01288">
    <property type="entry name" value="FISNA"/>
    <property type="match status" value="1"/>
</dbReference>
<dbReference type="InterPro" id="IPR007111">
    <property type="entry name" value="NACHT_NTPase"/>
</dbReference>
<dbReference type="Pfam" id="PF14484">
    <property type="entry name" value="FISNA"/>
    <property type="match status" value="1"/>
</dbReference>
<dbReference type="GO" id="GO:0005524">
    <property type="term" value="F:ATP binding"/>
    <property type="evidence" value="ECO:0007669"/>
    <property type="project" value="UniProtKB-KW"/>
</dbReference>
<dbReference type="Pfam" id="PF17776">
    <property type="entry name" value="NLRC4_HD2"/>
    <property type="match status" value="1"/>
</dbReference>
<keyword evidence="3" id="KW-0433">Leucine-rich repeat</keyword>
<gene>
    <name evidence="9" type="primary">LOC109194751</name>
</gene>
<name>A0A669EYD1_ORENI</name>
<evidence type="ECO:0000256" key="6">
    <source>
        <dbReference type="ARBA" id="ARBA00022840"/>
    </source>
</evidence>
<dbReference type="PANTHER" id="PTHR24106">
    <property type="entry name" value="NACHT, LRR AND CARD DOMAINS-CONTAINING"/>
    <property type="match status" value="1"/>
</dbReference>
<dbReference type="Proteomes" id="UP000005207">
    <property type="component" value="Linkage group LG15"/>
</dbReference>
<reference evidence="9" key="3">
    <citation type="submission" date="2025-09" db="UniProtKB">
        <authorList>
            <consortium name="Ensembl"/>
        </authorList>
    </citation>
    <scope>IDENTIFICATION</scope>
</reference>
<evidence type="ECO:0000313" key="10">
    <source>
        <dbReference type="Proteomes" id="UP000005207"/>
    </source>
</evidence>
<keyword evidence="10" id="KW-1185">Reference proteome</keyword>
<sequence>MDVDLNPPGVASSVDWCEHRKVGVPPTESTLCGEHESQIKAQRVRQQGGPDSPGPGADPEPSWVSESLNSERVMNIYTPISQMPFSDKTPNKKQTFDPCVTTCQTVTTSGSVIRETNFKGSTDEQQQSLKVPHHQPDSGYQTALQDIFMQLEENIMRFVKTELKRFQEVLNPDYRDGGLDQSEGEGLGGTAEEQKSSRQSFLKITQHFLRRMKQEELANCLQTRTHAAECQRQVKTKLKNRFQCVFEGIAKAGNATLLNQIYTELYITEGGTAQVNDEHEVRQIETASRKSDRQETTIRQEDIFKASPVKDKPIRTVLTSGVAGIGKTVLTQKFTLDWAEDKSNQDIQFMFPFTFRELNVLKEKKFSLVELVHHFFPETKEEDRCTFEDFQVLFIFDGLDECRLPLDFHNTETLTDVTESISLDVLLINLIRRNLLPSARIWITTRPAAASQIPPDCVDMVTEVRGFTDPQKEEYFKKRFRDEEKSNRIISHIKTSRSLHIMCHIPVFCWITATVLEDVLKTREGGQLPKTLTEMYIHFLVVQAKVNNVKYEEGAEIDPHWNKKSRKMIVSLGKMAFDQLQKGNLIFYESDLTECGIDIRAASVYSGVFTQIFKEERGLYQDKVFCFIHLSVQEFLAALHVHLTFINSGVNLLREQQTTSLLSKVRPKSKLKHLHESAVDKALKSPKGHLDLFLRFLLGLSLQTNQTLLQGLLRQTGSSSQTNQETAQYIKKISENLSAEKSINLFHCLNELNDHSLVEEIQKSLSSGRVSTEKLSPSQWSALVFILLSSEKELEVFDLKKYSASEEALVKLLPVIKASNRAL</sequence>
<dbReference type="InterPro" id="IPR029495">
    <property type="entry name" value="NACHT-assoc"/>
</dbReference>
<feature type="region of interest" description="Disordered" evidence="7">
    <location>
        <begin position="39"/>
        <end position="63"/>
    </location>
</feature>
<keyword evidence="6" id="KW-0067">ATP-binding</keyword>
<dbReference type="AlphaFoldDB" id="A0A669EYD1"/>
<dbReference type="InterPro" id="IPR051261">
    <property type="entry name" value="NLR"/>
</dbReference>
<reference evidence="9" key="2">
    <citation type="submission" date="2025-08" db="UniProtKB">
        <authorList>
            <consortium name="Ensembl"/>
        </authorList>
    </citation>
    <scope>IDENTIFICATION</scope>
</reference>
<comment type="subcellular location">
    <subcellularLocation>
        <location evidence="1">Cytoplasm</location>
    </subcellularLocation>
</comment>
<keyword evidence="4" id="KW-0677">Repeat</keyword>
<feature type="region of interest" description="Disordered" evidence="7">
    <location>
        <begin position="175"/>
        <end position="196"/>
    </location>
</feature>
<dbReference type="Ensembl" id="ENSONIT00000036647.1">
    <property type="protein sequence ID" value="ENSONIP00000078120.1"/>
    <property type="gene ID" value="ENSONIG00000007342.2"/>
</dbReference>
<evidence type="ECO:0000256" key="3">
    <source>
        <dbReference type="ARBA" id="ARBA00022614"/>
    </source>
</evidence>
<dbReference type="InterPro" id="IPR027417">
    <property type="entry name" value="P-loop_NTPase"/>
</dbReference>
<evidence type="ECO:0000256" key="5">
    <source>
        <dbReference type="ARBA" id="ARBA00022741"/>
    </source>
</evidence>